<dbReference type="KEGG" id="cmet:K6K41_13130"/>
<proteinExistence type="predicted"/>
<dbReference type="InterPro" id="IPR021327">
    <property type="entry name" value="DUF2934"/>
</dbReference>
<evidence type="ECO:0000256" key="1">
    <source>
        <dbReference type="SAM" id="MobiDB-lite"/>
    </source>
</evidence>
<dbReference type="Proteomes" id="UP000825701">
    <property type="component" value="Chromosome"/>
</dbReference>
<evidence type="ECO:0000313" key="2">
    <source>
        <dbReference type="EMBL" id="QZO02122.1"/>
    </source>
</evidence>
<name>A0A9E6RJG0_9HYPH</name>
<dbReference type="EMBL" id="CP081869">
    <property type="protein sequence ID" value="QZO02122.1"/>
    <property type="molecule type" value="Genomic_DNA"/>
</dbReference>
<evidence type="ECO:0000313" key="3">
    <source>
        <dbReference type="Proteomes" id="UP000825701"/>
    </source>
</evidence>
<organism evidence="2 3">
    <name type="scientific">Chenggangzhangella methanolivorans</name>
    <dbReference type="NCBI Taxonomy" id="1437009"/>
    <lineage>
        <taxon>Bacteria</taxon>
        <taxon>Pseudomonadati</taxon>
        <taxon>Pseudomonadota</taxon>
        <taxon>Alphaproteobacteria</taxon>
        <taxon>Hyphomicrobiales</taxon>
        <taxon>Methylopilaceae</taxon>
        <taxon>Chenggangzhangella</taxon>
    </lineage>
</organism>
<accession>A0A9E6RJG0</accession>
<sequence length="76" mass="8458">MSHRETRIKQRAYELWIQAGEPEGTSEQFWYQAEKEIDGDDPAASGKGAALTPDEELEKQLEETIPASDPPSATQP</sequence>
<dbReference type="AlphaFoldDB" id="A0A9E6RJG0"/>
<dbReference type="RefSeq" id="WP_261405509.1">
    <property type="nucleotide sequence ID" value="NZ_CP081869.1"/>
</dbReference>
<reference evidence="2" key="1">
    <citation type="submission" date="2021-08" db="EMBL/GenBank/DDBJ databases">
        <authorList>
            <person name="Zhang H."/>
            <person name="Xu M."/>
            <person name="Yu Z."/>
            <person name="Yang L."/>
            <person name="Cai Y."/>
        </authorList>
    </citation>
    <scope>NUCLEOTIDE SEQUENCE</scope>
    <source>
        <strain evidence="2">CHL1</strain>
    </source>
</reference>
<keyword evidence="3" id="KW-1185">Reference proteome</keyword>
<gene>
    <name evidence="2" type="ORF">K6K41_13130</name>
</gene>
<protein>
    <submittedName>
        <fullName evidence="2">DUF2934 domain-containing protein</fullName>
    </submittedName>
</protein>
<feature type="region of interest" description="Disordered" evidence="1">
    <location>
        <begin position="38"/>
        <end position="76"/>
    </location>
</feature>
<dbReference type="Pfam" id="PF11154">
    <property type="entry name" value="DUF2934"/>
    <property type="match status" value="1"/>
</dbReference>